<dbReference type="Proteomes" id="UP001597183">
    <property type="component" value="Unassembled WGS sequence"/>
</dbReference>
<evidence type="ECO:0000313" key="5">
    <source>
        <dbReference type="Proteomes" id="UP001597183"/>
    </source>
</evidence>
<name>A0ABW4AIV7_9ACTN</name>
<dbReference type="SUPFAM" id="SSF50985">
    <property type="entry name" value="RCC1/BLIP-II"/>
    <property type="match status" value="1"/>
</dbReference>
<feature type="compositionally biased region" description="Polar residues" evidence="2">
    <location>
        <begin position="483"/>
        <end position="493"/>
    </location>
</feature>
<comment type="caution">
    <text evidence="4">The sequence shown here is derived from an EMBL/GenBank/DDBJ whole genome shotgun (WGS) entry which is preliminary data.</text>
</comment>
<feature type="region of interest" description="Disordered" evidence="2">
    <location>
        <begin position="418"/>
        <end position="498"/>
    </location>
</feature>
<dbReference type="InterPro" id="IPR009091">
    <property type="entry name" value="RCC1/BLIP-II"/>
</dbReference>
<keyword evidence="5" id="KW-1185">Reference proteome</keyword>
<keyword evidence="1" id="KW-0677">Repeat</keyword>
<protein>
    <submittedName>
        <fullName evidence="4">RCC1 domain-containing protein</fullName>
    </submittedName>
</protein>
<dbReference type="Pfam" id="PF25390">
    <property type="entry name" value="WD40_RLD"/>
    <property type="match status" value="1"/>
</dbReference>
<evidence type="ECO:0000256" key="1">
    <source>
        <dbReference type="ARBA" id="ARBA00022737"/>
    </source>
</evidence>
<dbReference type="InterPro" id="IPR051210">
    <property type="entry name" value="Ub_ligase/GEF_domain"/>
</dbReference>
<dbReference type="EMBL" id="JBHTMK010000044">
    <property type="protein sequence ID" value="MFD1370493.1"/>
    <property type="molecule type" value="Genomic_DNA"/>
</dbReference>
<evidence type="ECO:0000256" key="2">
    <source>
        <dbReference type="SAM" id="MobiDB-lite"/>
    </source>
</evidence>
<dbReference type="Gene3D" id="2.130.10.30">
    <property type="entry name" value="Regulator of chromosome condensation 1/beta-lactamase-inhibitor protein II"/>
    <property type="match status" value="2"/>
</dbReference>
<proteinExistence type="predicted"/>
<dbReference type="PROSITE" id="PS50012">
    <property type="entry name" value="RCC1_3"/>
    <property type="match status" value="6"/>
</dbReference>
<evidence type="ECO:0000259" key="3">
    <source>
        <dbReference type="Pfam" id="PF25390"/>
    </source>
</evidence>
<gene>
    <name evidence="4" type="ORF">ACFQ5G_34600</name>
</gene>
<dbReference type="InterPro" id="IPR058923">
    <property type="entry name" value="RCC1-like_dom"/>
</dbReference>
<organism evidence="4 5">
    <name type="scientific">Actinoplanes sichuanensis</name>
    <dbReference type="NCBI Taxonomy" id="512349"/>
    <lineage>
        <taxon>Bacteria</taxon>
        <taxon>Bacillati</taxon>
        <taxon>Actinomycetota</taxon>
        <taxon>Actinomycetes</taxon>
        <taxon>Micromonosporales</taxon>
        <taxon>Micromonosporaceae</taxon>
        <taxon>Actinoplanes</taxon>
    </lineage>
</organism>
<dbReference type="RefSeq" id="WP_317793736.1">
    <property type="nucleotide sequence ID" value="NZ_AP028461.1"/>
</dbReference>
<dbReference type="PANTHER" id="PTHR22870:SF360">
    <property type="entry name" value="ULTRAVIOLET-B RECEPTOR UVR8"/>
    <property type="match status" value="1"/>
</dbReference>
<feature type="domain" description="RCC1-like" evidence="3">
    <location>
        <begin position="50"/>
        <end position="368"/>
    </location>
</feature>
<dbReference type="PRINTS" id="PR00633">
    <property type="entry name" value="RCCNDNSATION"/>
</dbReference>
<sequence>MWTTVATIKTNATTGTAVYHPPTSIPGAYSYRAAVAGKRPLRALVSSSRSITVINPVQMTQVVVGGLHTCGRGNDTNTYCWGGNADGQLGNGGTANQTAPIPVNAPAGATFTRLAAGRGHTCALGSDTNTYCWGSGSDGQLGNGATAKQTAPAPVHAPAGVTFTQLAAGEYHTCALGSDEQTYCWGSNTNFQLGNGGTARQTSPGSVHVPDGVTFTQLAAGAYHTCALADDTETYCWGSNTNSQLGNGDATDQATPVPVHAPAGVTLTQLAAGDRHTCALGSNTETYCWGWGISGQLGNGTTGQSTNHPIPEPVIVPAGVIFTQLAAGRSHTCALGSDSQTYCWGWGSYGQLGGGATGQLSSQSVPALVNAPAGVTFTQLAAGEYHTCALGSNARTYCWGLGADGQLGYGSTAGQLSPIAVFHPSGRPSPDPTPAPDPSPDPVPDDPTPPIDDDPGPAPQPDPAPRPNPTPPPTKTVSVEKPLTSTVGSGSFRRTSRVDCPSGWTAISGSGSVIYAEGSLQVSLVGSHQGRPPSTWITEWDLQNYGSGLVGNARVRLTAVCLRP</sequence>
<reference evidence="5" key="1">
    <citation type="journal article" date="2019" name="Int. J. Syst. Evol. Microbiol.">
        <title>The Global Catalogue of Microorganisms (GCM) 10K type strain sequencing project: providing services to taxonomists for standard genome sequencing and annotation.</title>
        <authorList>
            <consortium name="The Broad Institute Genomics Platform"/>
            <consortium name="The Broad Institute Genome Sequencing Center for Infectious Disease"/>
            <person name="Wu L."/>
            <person name="Ma J."/>
        </authorList>
    </citation>
    <scope>NUCLEOTIDE SEQUENCE [LARGE SCALE GENOMIC DNA]</scope>
    <source>
        <strain evidence="5">CCM 7526</strain>
    </source>
</reference>
<dbReference type="PANTHER" id="PTHR22870">
    <property type="entry name" value="REGULATOR OF CHROMOSOME CONDENSATION"/>
    <property type="match status" value="1"/>
</dbReference>
<feature type="compositionally biased region" description="Pro residues" evidence="2">
    <location>
        <begin position="427"/>
        <end position="474"/>
    </location>
</feature>
<evidence type="ECO:0000313" key="4">
    <source>
        <dbReference type="EMBL" id="MFD1370493.1"/>
    </source>
</evidence>
<dbReference type="Pfam" id="PF13540">
    <property type="entry name" value="RCC1_2"/>
    <property type="match status" value="1"/>
</dbReference>
<dbReference type="InterPro" id="IPR000408">
    <property type="entry name" value="Reg_chr_condens"/>
</dbReference>
<accession>A0ABW4AIV7</accession>